<dbReference type="InterPro" id="IPR001962">
    <property type="entry name" value="Asn_synthase"/>
</dbReference>
<evidence type="ECO:0000256" key="2">
    <source>
        <dbReference type="ARBA" id="ARBA00022840"/>
    </source>
</evidence>
<feature type="domain" description="Asparagine synthetase" evidence="3">
    <location>
        <begin position="174"/>
        <end position="285"/>
    </location>
</feature>
<organism evidence="4 5">
    <name type="scientific">Methanosuratincola subterraneus</name>
    <dbReference type="NCBI Taxonomy" id="2593994"/>
    <lineage>
        <taxon>Archaea</taxon>
        <taxon>Thermoproteota</taxon>
        <taxon>Methanosuratincolia</taxon>
        <taxon>Candidatus Methanomethylicales</taxon>
        <taxon>Candidatus Methanomethylicaceae</taxon>
        <taxon>Candidatus Methanosuratincola (ex Vanwonterghem et al. 2016)</taxon>
    </lineage>
</organism>
<dbReference type="Pfam" id="PF00733">
    <property type="entry name" value="Asn_synthase"/>
    <property type="match status" value="2"/>
</dbReference>
<sequence>MVVGLEEKLRAMLSETVGRCVDFNTGILLSGGLDTSILAYEAAKCVEVKAYTVAMKGADAQDLKYARMVSDHLRLEHKVLEFGIEEVFEALPKLIKILGVFDPMEVRNSLAIYLGMGFAKEEGANTLLTGDGADELFAGYDFIINKASEEIEKELRHLWKVMTFSSFDIGKNYGISVKAPYLDEKIKKFAMGAGVEFKVGKRNGKLFGKWILRKAYEGLLPEEIIWRAKTPIERGTGTNILPSLFERKISDELFNERRELYFNVDSVRIRDKEQLVYYEVFREVIGPPEATGEGRHCPCCTSVLREGSKFCRTCGAYPV</sequence>
<dbReference type="InterPro" id="IPR050795">
    <property type="entry name" value="Asn_Synthetase"/>
</dbReference>
<comment type="caution">
    <text evidence="4">The sequence shown here is derived from an EMBL/GenBank/DDBJ whole genome shotgun (WGS) entry which is preliminary data.</text>
</comment>
<gene>
    <name evidence="4" type="ORF">Metus_1613</name>
</gene>
<dbReference type="EMBL" id="RXGA01000004">
    <property type="protein sequence ID" value="RWX72754.1"/>
    <property type="molecule type" value="Genomic_DNA"/>
</dbReference>
<dbReference type="GO" id="GO:0005829">
    <property type="term" value="C:cytosol"/>
    <property type="evidence" value="ECO:0007669"/>
    <property type="project" value="TreeGrafter"/>
</dbReference>
<dbReference type="GO" id="GO:0006529">
    <property type="term" value="P:asparagine biosynthetic process"/>
    <property type="evidence" value="ECO:0007669"/>
    <property type="project" value="InterPro"/>
</dbReference>
<dbReference type="SUPFAM" id="SSF52402">
    <property type="entry name" value="Adenine nucleotide alpha hydrolases-like"/>
    <property type="match status" value="1"/>
</dbReference>
<dbReference type="AlphaFoldDB" id="A0A3S3RM09"/>
<dbReference type="Gene3D" id="3.40.50.620">
    <property type="entry name" value="HUPs"/>
    <property type="match status" value="1"/>
</dbReference>
<evidence type="ECO:0000259" key="3">
    <source>
        <dbReference type="Pfam" id="PF00733"/>
    </source>
</evidence>
<dbReference type="InterPro" id="IPR014729">
    <property type="entry name" value="Rossmann-like_a/b/a_fold"/>
</dbReference>
<name>A0A3S3RM09_METS7</name>
<keyword evidence="1" id="KW-0547">Nucleotide-binding</keyword>
<protein>
    <submittedName>
        <fullName evidence="4">Asparagine synthetase [glutamine-hydrolyzing]</fullName>
    </submittedName>
</protein>
<evidence type="ECO:0000313" key="4">
    <source>
        <dbReference type="EMBL" id="RWX72754.1"/>
    </source>
</evidence>
<evidence type="ECO:0000313" key="5">
    <source>
        <dbReference type="Proteomes" id="UP000288215"/>
    </source>
</evidence>
<accession>A0A3S3RM09</accession>
<feature type="domain" description="Asparagine synthetase" evidence="3">
    <location>
        <begin position="8"/>
        <end position="146"/>
    </location>
</feature>
<dbReference type="Proteomes" id="UP000288215">
    <property type="component" value="Unassembled WGS sequence"/>
</dbReference>
<proteinExistence type="predicted"/>
<dbReference type="CDD" id="cd01991">
    <property type="entry name" value="Asn_synthase_B_C"/>
    <property type="match status" value="1"/>
</dbReference>
<reference evidence="4 5" key="1">
    <citation type="submission" date="2018-12" db="EMBL/GenBank/DDBJ databases">
        <title>The complete genome of the methanogenic archaea of the candidate phylum Verstraetearchaeota, obtained from the metagenome of underground thermal water.</title>
        <authorList>
            <person name="Kadnikov V.V."/>
            <person name="Mardanov A.V."/>
            <person name="Beletsky A.V."/>
            <person name="Karnachuk O.V."/>
            <person name="Ravin N.V."/>
        </authorList>
    </citation>
    <scope>NUCLEOTIDE SEQUENCE [LARGE SCALE GENOMIC DNA]</scope>
    <source>
        <strain evidence="4">Ch88</strain>
    </source>
</reference>
<keyword evidence="2" id="KW-0067">ATP-binding</keyword>
<dbReference type="GO" id="GO:0005524">
    <property type="term" value="F:ATP binding"/>
    <property type="evidence" value="ECO:0007669"/>
    <property type="project" value="UniProtKB-KW"/>
</dbReference>
<dbReference type="PANTHER" id="PTHR11772:SF46">
    <property type="entry name" value="ASPARAGINE SYNTHETASE DOMAIN-CONTAINING PROTEIN"/>
    <property type="match status" value="1"/>
</dbReference>
<evidence type="ECO:0000256" key="1">
    <source>
        <dbReference type="ARBA" id="ARBA00022741"/>
    </source>
</evidence>
<dbReference type="PANTHER" id="PTHR11772">
    <property type="entry name" value="ASPARAGINE SYNTHETASE"/>
    <property type="match status" value="1"/>
</dbReference>
<dbReference type="GO" id="GO:0004066">
    <property type="term" value="F:asparagine synthase (glutamine-hydrolyzing) activity"/>
    <property type="evidence" value="ECO:0007669"/>
    <property type="project" value="InterPro"/>
</dbReference>